<protein>
    <submittedName>
        <fullName evidence="1">10831_t:CDS:1</fullName>
    </submittedName>
</protein>
<name>A0ACA9MGU0_9GLOM</name>
<sequence length="383" mass="41759">MDFDEIIEIWWILVEIVRGDFCLMAGSFGSAEKCGGQKSEPQGREVESRLTRSGGNEVLLAISYRWRTTLDTTSIGRRKLRSSESEIYLSAIVPYPRYMVEARACSMIIEIRATRIETILKTNHHPLTHSNEAKARQQKEGKKAPITHLVNVSDSSRQFCKGKGGRVPAGSDADHPIPIPATTTTSTNPTPNSTIHFTTKANHHAHALKVLTSNSPPSHQDPFPSADARNEKEHASADTAPFGFDSNVDKKQGGRKSGGAGVGGEGEEKKVVANGIGDPEKQHLQQQHLRHDKEKRLLAPTPPLRDNNVPSSASDESTAVDALTITANEGEGDPSNRPDDNSTEINDGRPLLLGKRLAVLIAYVFYSHSLYHAPFIAVAIVSL</sequence>
<dbReference type="EMBL" id="CAJVPT010012236">
    <property type="protein sequence ID" value="CAG8585780.1"/>
    <property type="molecule type" value="Genomic_DNA"/>
</dbReference>
<proteinExistence type="predicted"/>
<keyword evidence="2" id="KW-1185">Reference proteome</keyword>
<accession>A0ACA9MGU0</accession>
<organism evidence="1 2">
    <name type="scientific">Acaulospora colombiana</name>
    <dbReference type="NCBI Taxonomy" id="27376"/>
    <lineage>
        <taxon>Eukaryota</taxon>
        <taxon>Fungi</taxon>
        <taxon>Fungi incertae sedis</taxon>
        <taxon>Mucoromycota</taxon>
        <taxon>Glomeromycotina</taxon>
        <taxon>Glomeromycetes</taxon>
        <taxon>Diversisporales</taxon>
        <taxon>Acaulosporaceae</taxon>
        <taxon>Acaulospora</taxon>
    </lineage>
</organism>
<gene>
    <name evidence="1" type="ORF">ACOLOM_LOCUS6134</name>
</gene>
<reference evidence="1" key="1">
    <citation type="submission" date="2021-06" db="EMBL/GenBank/DDBJ databases">
        <authorList>
            <person name="Kallberg Y."/>
            <person name="Tangrot J."/>
            <person name="Rosling A."/>
        </authorList>
    </citation>
    <scope>NUCLEOTIDE SEQUENCE</scope>
    <source>
        <strain evidence="1">CL356</strain>
    </source>
</reference>
<evidence type="ECO:0000313" key="2">
    <source>
        <dbReference type="Proteomes" id="UP000789525"/>
    </source>
</evidence>
<dbReference type="Proteomes" id="UP000789525">
    <property type="component" value="Unassembled WGS sequence"/>
</dbReference>
<evidence type="ECO:0000313" key="1">
    <source>
        <dbReference type="EMBL" id="CAG8585780.1"/>
    </source>
</evidence>
<feature type="non-terminal residue" evidence="1">
    <location>
        <position position="383"/>
    </location>
</feature>
<comment type="caution">
    <text evidence="1">The sequence shown here is derived from an EMBL/GenBank/DDBJ whole genome shotgun (WGS) entry which is preliminary data.</text>
</comment>